<feature type="region of interest" description="Disordered" evidence="1">
    <location>
        <begin position="909"/>
        <end position="959"/>
    </location>
</feature>
<feature type="region of interest" description="Disordered" evidence="1">
    <location>
        <begin position="216"/>
        <end position="794"/>
    </location>
</feature>
<evidence type="ECO:0000313" key="3">
    <source>
        <dbReference type="EMBL" id="KAG7131991.1"/>
    </source>
</evidence>
<feature type="compositionally biased region" description="Low complexity" evidence="1">
    <location>
        <begin position="936"/>
        <end position="947"/>
    </location>
</feature>
<dbReference type="OrthoDB" id="3199820at2759"/>
<dbReference type="Proteomes" id="UP000689129">
    <property type="component" value="Unassembled WGS sequence"/>
</dbReference>
<name>A0A8I2ZJY4_VERLO</name>
<feature type="region of interest" description="Disordered" evidence="1">
    <location>
        <begin position="1059"/>
        <end position="1144"/>
    </location>
</feature>
<feature type="compositionally biased region" description="Low complexity" evidence="1">
    <location>
        <begin position="254"/>
        <end position="270"/>
    </location>
</feature>
<dbReference type="InterPro" id="IPR042403">
    <property type="entry name" value="Spt21/Ams2"/>
</dbReference>
<feature type="compositionally biased region" description="Polar residues" evidence="1">
    <location>
        <begin position="299"/>
        <end position="310"/>
    </location>
</feature>
<feature type="compositionally biased region" description="Low complexity" evidence="1">
    <location>
        <begin position="1132"/>
        <end position="1144"/>
    </location>
</feature>
<feature type="compositionally biased region" description="Polar residues" evidence="1">
    <location>
        <begin position="423"/>
        <end position="441"/>
    </location>
</feature>
<feature type="compositionally biased region" description="Basic residues" evidence="1">
    <location>
        <begin position="919"/>
        <end position="934"/>
    </location>
</feature>
<dbReference type="PANTHER" id="PTHR39147">
    <property type="entry name" value="PROTEIN SPT21"/>
    <property type="match status" value="1"/>
</dbReference>
<proteinExistence type="predicted"/>
<evidence type="ECO:0000256" key="1">
    <source>
        <dbReference type="SAM" id="MobiDB-lite"/>
    </source>
</evidence>
<feature type="compositionally biased region" description="Pro residues" evidence="1">
    <location>
        <begin position="575"/>
        <end position="593"/>
    </location>
</feature>
<dbReference type="AlphaFoldDB" id="A0A8I2ZJY4"/>
<dbReference type="EMBL" id="JAEMWZ010000193">
    <property type="protein sequence ID" value="KAG7131991.1"/>
    <property type="molecule type" value="Genomic_DNA"/>
</dbReference>
<dbReference type="Pfam" id="PF25823">
    <property type="entry name" value="Ams2-SPT21_N"/>
    <property type="match status" value="1"/>
</dbReference>
<protein>
    <recommendedName>
        <fullName evidence="2">Ams2/SPT21 N-terminal domain-containing protein</fullName>
    </recommendedName>
</protein>
<organism evidence="3 4">
    <name type="scientific">Verticillium longisporum</name>
    <name type="common">Verticillium dahliae var. longisporum</name>
    <dbReference type="NCBI Taxonomy" id="100787"/>
    <lineage>
        <taxon>Eukaryota</taxon>
        <taxon>Fungi</taxon>
        <taxon>Dikarya</taxon>
        <taxon>Ascomycota</taxon>
        <taxon>Pezizomycotina</taxon>
        <taxon>Sordariomycetes</taxon>
        <taxon>Hypocreomycetidae</taxon>
        <taxon>Glomerellales</taxon>
        <taxon>Plectosphaerellaceae</taxon>
        <taxon>Verticillium</taxon>
    </lineage>
</organism>
<comment type="caution">
    <text evidence="3">The sequence shown here is derived from an EMBL/GenBank/DDBJ whole genome shotgun (WGS) entry which is preliminary data.</text>
</comment>
<dbReference type="GO" id="GO:0006357">
    <property type="term" value="P:regulation of transcription by RNA polymerase II"/>
    <property type="evidence" value="ECO:0007669"/>
    <property type="project" value="TreeGrafter"/>
</dbReference>
<feature type="domain" description="Ams2/SPT21 N-terminal" evidence="2">
    <location>
        <begin position="37"/>
        <end position="167"/>
    </location>
</feature>
<evidence type="ECO:0000313" key="4">
    <source>
        <dbReference type="Proteomes" id="UP000689129"/>
    </source>
</evidence>
<feature type="region of interest" description="Disordered" evidence="1">
    <location>
        <begin position="992"/>
        <end position="1017"/>
    </location>
</feature>
<dbReference type="PANTHER" id="PTHR39147:SF1">
    <property type="entry name" value="PROTEIN SPT21"/>
    <property type="match status" value="1"/>
</dbReference>
<evidence type="ECO:0000259" key="2">
    <source>
        <dbReference type="Pfam" id="PF25823"/>
    </source>
</evidence>
<feature type="compositionally biased region" description="Basic and acidic residues" evidence="1">
    <location>
        <begin position="1063"/>
        <end position="1072"/>
    </location>
</feature>
<sequence>MASPMPMQQPSGNWGHYVQQQSMAAPTPNMDDFGSDRRLMGLKVNYTFDREAQVNFLARHPQPLHVNTIALSETKTIGYTDLSLCAQAIAQCSPELLGEDHDYTVYAFDYSEEDTPLVGQGLLSWILHADPSESKMIFGRLTKNPLALLPGGNGLKEMLEVKFKLLPTNRPPRRPDYGRHDVLTSFDQTMSHVKQHDGVMTPTGSQEWDSFLQSNPQLGQHQSLNNPSALPGDQSFDGPNRVAPTLVDTQGDDAANPPSRPASRASTTSTTKRKRTRIPTGRPRGRPPNPKKNAANVDNLHSQGPGSTSGYEEGTDAEESAPAKKKRATTTAVTKNINDPFGGGAGPESLRVAASTAGSIRTLRPPGAGGETTAQGNHLQDVPRAPTPIPAAGPRRAQGGRGAGASSLRRQSTLSQAAIAAEQNPSFTESVSAMSPPSQDGRSPGESEVASPVYSDSPGQIGSSPPVPRVTAYIRSSPPASSPTLPPMPKPQPDSGFMSGDIDDLFDEQSKPFKLEPTSQLASRPIPRASDRQKIPGVLIHELRQTRPASSDVEMVLHADSQPPYASNARSMLPSPAPTYGPPAHPYRPPAPPASLNRSKSDSHALMAPPAAQVGLKDPSPQLEEPAVAVNRNMAKAAPAAPTQETPMPSVEDQGENGHAVHIQQMITSQRPLDERQSTESRTPSEPQRPSAHRTESSAPQEQELMQRLAAVARDASESEGSLPPASTAIDLFARPLPPNARQHSRPATTTSRPQLAPIPASDPIGSLALPGAVDTSFSEAPAPKSPKSPRSNKNLVKKAVIRLRLEEAIAAGQMPAYCTNCGAIETPTWRKIWTQERFGVPEFCEFSEKPGKITAIIVLERDMDDNPSKYQLVKKGLGEKDNKEEWVESLLCNPCGIWLAKWKIHRPPDKWDRGQQPKTRRRGRATRNPKRSKGAAEATSEAAFETDPAGPEGMDVPTEDISKTLQMASVDDTNSREASLALEQALRNELLSPAKQHRSRHGSTHSRGSGTAKSPIMVGASAEEAIMGATRRLLFPSPRKDGQVKVLNEVAINVTQLDATEVETRDPDSKGPKAPQEHGQLTVPDDDDELEALFRSPMARPSTPPPQDGNYPGPFKTPTRPTPSHRPVTRSISKSIKSGRSRPSPAQALAMLQATPTRTPRSLARVLGCESPSLRRSPRFTGHDDLASALLETPMTRSISQMLSDYGVEDDGLGFGSIAGMPELEGLDDIPFDFGSLLGSDATAASSPSKAKRGTGFDYAGTENMWTEWNKEAPTEPQD</sequence>
<accession>A0A8I2ZJY4</accession>
<feature type="compositionally biased region" description="Polar residues" evidence="1">
    <location>
        <begin position="216"/>
        <end position="228"/>
    </location>
</feature>
<gene>
    <name evidence="3" type="ORF">HYQ45_009514</name>
</gene>
<dbReference type="InterPro" id="IPR057725">
    <property type="entry name" value="Ams2-SPT21_N"/>
</dbReference>
<dbReference type="GO" id="GO:0030466">
    <property type="term" value="P:silent mating-type cassette heterochromatin formation"/>
    <property type="evidence" value="ECO:0007669"/>
    <property type="project" value="TreeGrafter"/>
</dbReference>
<feature type="compositionally biased region" description="Pro residues" evidence="1">
    <location>
        <begin position="480"/>
        <end position="492"/>
    </location>
</feature>
<feature type="compositionally biased region" description="Basic residues" evidence="1">
    <location>
        <begin position="996"/>
        <end position="1005"/>
    </location>
</feature>
<dbReference type="GO" id="GO:0000183">
    <property type="term" value="P:rDNA heterochromatin formation"/>
    <property type="evidence" value="ECO:0007669"/>
    <property type="project" value="TreeGrafter"/>
</dbReference>
<reference evidence="3" key="1">
    <citation type="journal article" date="2021" name="Mol. Plant Pathol.">
        <title>A 20-kb lineage-specific genomic region tames virulence in pathogenic amphidiploid Verticillium longisporum.</title>
        <authorList>
            <person name="Harting R."/>
            <person name="Starke J."/>
            <person name="Kusch H."/>
            <person name="Poggeler S."/>
            <person name="Maurus I."/>
            <person name="Schluter R."/>
            <person name="Landesfeind M."/>
            <person name="Bulla I."/>
            <person name="Nowrousian M."/>
            <person name="de Jonge R."/>
            <person name="Stahlhut G."/>
            <person name="Hoff K.J."/>
            <person name="Asshauer K.P."/>
            <person name="Thurmer A."/>
            <person name="Stanke M."/>
            <person name="Daniel R."/>
            <person name="Morgenstern B."/>
            <person name="Thomma B.P.H.J."/>
            <person name="Kronstad J.W."/>
            <person name="Braus-Stromeyer S.A."/>
            <person name="Braus G.H."/>
        </authorList>
    </citation>
    <scope>NUCLEOTIDE SEQUENCE</scope>
    <source>
        <strain evidence="3">Vl32</strain>
    </source>
</reference>